<protein>
    <recommendedName>
        <fullName evidence="9">TonB C-terminal domain-containing protein</fullName>
    </recommendedName>
</protein>
<dbReference type="SUPFAM" id="SSF74653">
    <property type="entry name" value="TolA/TonB C-terminal domain"/>
    <property type="match status" value="1"/>
</dbReference>
<feature type="region of interest" description="Disordered" evidence="8">
    <location>
        <begin position="543"/>
        <end position="567"/>
    </location>
</feature>
<organism evidence="10 11">
    <name type="scientific">candidate division TA06 bacterium</name>
    <dbReference type="NCBI Taxonomy" id="2250710"/>
    <lineage>
        <taxon>Bacteria</taxon>
        <taxon>Bacteria division TA06</taxon>
    </lineage>
</organism>
<dbReference type="EMBL" id="QNBC01000001">
    <property type="protein sequence ID" value="RKX68220.1"/>
    <property type="molecule type" value="Genomic_DNA"/>
</dbReference>
<name>A0A660SE07_UNCT6</name>
<evidence type="ECO:0000256" key="5">
    <source>
        <dbReference type="ARBA" id="ARBA00022729"/>
    </source>
</evidence>
<dbReference type="PANTHER" id="PTHR30290:SF9">
    <property type="entry name" value="OLIGOPEPTIDE-BINDING PROTEIN APPA"/>
    <property type="match status" value="1"/>
</dbReference>
<dbReference type="InterPro" id="IPR023765">
    <property type="entry name" value="SBP_5_CS"/>
</dbReference>
<dbReference type="Gene3D" id="3.30.1150.10">
    <property type="match status" value="1"/>
</dbReference>
<dbReference type="Pfam" id="PF03544">
    <property type="entry name" value="TonB_C"/>
    <property type="match status" value="1"/>
</dbReference>
<evidence type="ECO:0000256" key="3">
    <source>
        <dbReference type="ARBA" id="ARBA00022448"/>
    </source>
</evidence>
<dbReference type="InterPro" id="IPR006260">
    <property type="entry name" value="TonB/TolA_C"/>
</dbReference>
<dbReference type="InterPro" id="IPR000914">
    <property type="entry name" value="SBP_5_dom"/>
</dbReference>
<dbReference type="Gene3D" id="3.10.105.10">
    <property type="entry name" value="Dipeptide-binding Protein, Domain 3"/>
    <property type="match status" value="1"/>
</dbReference>
<dbReference type="Gene3D" id="3.90.76.10">
    <property type="entry name" value="Dipeptide-binding Protein, Domain 1"/>
    <property type="match status" value="1"/>
</dbReference>
<evidence type="ECO:0000256" key="1">
    <source>
        <dbReference type="ARBA" id="ARBA00004167"/>
    </source>
</evidence>
<keyword evidence="5" id="KW-0732">Signal</keyword>
<comment type="similarity">
    <text evidence="2">Belongs to the bacterial solute-binding protein 5 family.</text>
</comment>
<dbReference type="GO" id="GO:0016020">
    <property type="term" value="C:membrane"/>
    <property type="evidence" value="ECO:0007669"/>
    <property type="project" value="UniProtKB-SubCell"/>
</dbReference>
<keyword evidence="4" id="KW-0812">Transmembrane</keyword>
<feature type="compositionally biased region" description="Polar residues" evidence="8">
    <location>
        <begin position="543"/>
        <end position="563"/>
    </location>
</feature>
<accession>A0A660SE07</accession>
<gene>
    <name evidence="10" type="ORF">DRP44_00170</name>
</gene>
<dbReference type="Pfam" id="PF00496">
    <property type="entry name" value="SBP_bac_5"/>
    <property type="match status" value="1"/>
</dbReference>
<dbReference type="Proteomes" id="UP000282321">
    <property type="component" value="Unassembled WGS sequence"/>
</dbReference>
<dbReference type="Gene3D" id="3.40.190.10">
    <property type="entry name" value="Periplasmic binding protein-like II"/>
    <property type="match status" value="1"/>
</dbReference>
<evidence type="ECO:0000313" key="11">
    <source>
        <dbReference type="Proteomes" id="UP000282321"/>
    </source>
</evidence>
<comment type="caution">
    <text evidence="10">The sequence shown here is derived from an EMBL/GenBank/DDBJ whole genome shotgun (WGS) entry which is preliminary data.</text>
</comment>
<dbReference type="SUPFAM" id="SSF53850">
    <property type="entry name" value="Periplasmic binding protein-like II"/>
    <property type="match status" value="1"/>
</dbReference>
<proteinExistence type="inferred from homology"/>
<evidence type="ECO:0000256" key="4">
    <source>
        <dbReference type="ARBA" id="ARBA00022692"/>
    </source>
</evidence>
<sequence length="706" mass="80354">MHKRITFLVFIIFALILSSCVKEKKIEISGEKGATIVIGVPEEPSKLNPLYPPLSGENYIVNNLFLPLHEIGPDGDIVPVLASSWEYGEDMKSITYYLKKNLKWSDGKPITADDIVFTFNAMKDPKNAYPNLSQIQYIKNVEKINDYTVRFYFSIVYSDELFDSNIRPLPAHLFKNTAEVKNSKYNFEPVVNGPFKLSKWQKGNYIELTQNSEFKLYNPNPRNIVFVFYKDYDQAVEMLKKGIYDIAIGLPPKYYITVKDNPLLSTKKELGNSYTFIGWNLEKPLFSEKETRRALTMSINRKMIIDSLLNGLGDIAAGPIPPSSWAYDKNLKPLPYSVQKAVSLLNQKGWKKRRNSRWLTKNGKKFQFELLVNKENSFRITLANMIKNQLAAAGIKVTVKVVDGNTFITRLLMKNYDAFIMAWNVSEKLNMLPIWSSDPQIGKYNLVGYKNPNIDNYIRKATETLIESEAKHYWDLFQEQISADQPYTFLFVGNKITIANKRIKGLDIFNKQRDALSNLAYIWIPSSMRVKFDIASIMPQQQTKSQQNINESKVTASQNASASKTKKEVIANPEQILEAAAKKTTTKKTTTEKKDTSENAKIAKKDTTKAKEAEKVIIVQPRLKKLVQPEYPEAAKAIGAEGMIFVQVTIDVNGNVKNARIIRGFNNDACNKAAISAAMKSKWYPGTRNGKPIEMKQTIPYRFTAE</sequence>
<evidence type="ECO:0000256" key="7">
    <source>
        <dbReference type="ARBA" id="ARBA00023136"/>
    </source>
</evidence>
<evidence type="ECO:0000259" key="9">
    <source>
        <dbReference type="PROSITE" id="PS52015"/>
    </source>
</evidence>
<dbReference type="InterPro" id="IPR037682">
    <property type="entry name" value="TonB_C"/>
</dbReference>
<feature type="compositionally biased region" description="Basic and acidic residues" evidence="8">
    <location>
        <begin position="589"/>
        <end position="606"/>
    </location>
</feature>
<dbReference type="PROSITE" id="PS51257">
    <property type="entry name" value="PROKAR_LIPOPROTEIN"/>
    <property type="match status" value="1"/>
</dbReference>
<evidence type="ECO:0000313" key="10">
    <source>
        <dbReference type="EMBL" id="RKX68220.1"/>
    </source>
</evidence>
<keyword evidence="7" id="KW-0472">Membrane</keyword>
<evidence type="ECO:0000256" key="2">
    <source>
        <dbReference type="ARBA" id="ARBA00005695"/>
    </source>
</evidence>
<dbReference type="PROSITE" id="PS01040">
    <property type="entry name" value="SBP_BACTERIAL_5"/>
    <property type="match status" value="1"/>
</dbReference>
<dbReference type="PANTHER" id="PTHR30290">
    <property type="entry name" value="PERIPLASMIC BINDING COMPONENT OF ABC TRANSPORTER"/>
    <property type="match status" value="1"/>
</dbReference>
<evidence type="ECO:0000256" key="6">
    <source>
        <dbReference type="ARBA" id="ARBA00022989"/>
    </source>
</evidence>
<evidence type="ECO:0000256" key="8">
    <source>
        <dbReference type="SAM" id="MobiDB-lite"/>
    </source>
</evidence>
<feature type="domain" description="TonB C-terminal" evidence="9">
    <location>
        <begin position="616"/>
        <end position="706"/>
    </location>
</feature>
<dbReference type="GO" id="GO:0015833">
    <property type="term" value="P:peptide transport"/>
    <property type="evidence" value="ECO:0007669"/>
    <property type="project" value="TreeGrafter"/>
</dbReference>
<comment type="subcellular location">
    <subcellularLocation>
        <location evidence="1">Membrane</location>
        <topology evidence="1">Single-pass membrane protein</topology>
    </subcellularLocation>
</comment>
<keyword evidence="3" id="KW-0813">Transport</keyword>
<keyword evidence="6" id="KW-1133">Transmembrane helix</keyword>
<feature type="region of interest" description="Disordered" evidence="8">
    <location>
        <begin position="585"/>
        <end position="606"/>
    </location>
</feature>
<dbReference type="AlphaFoldDB" id="A0A660SE07"/>
<dbReference type="NCBIfam" id="TIGR01352">
    <property type="entry name" value="tonB_Cterm"/>
    <property type="match status" value="1"/>
</dbReference>
<reference evidence="10 11" key="1">
    <citation type="submission" date="2018-06" db="EMBL/GenBank/DDBJ databases">
        <title>Extensive metabolic versatility and redundancy in microbially diverse, dynamic hydrothermal sediments.</title>
        <authorList>
            <person name="Dombrowski N."/>
            <person name="Teske A."/>
            <person name="Baker B.J."/>
        </authorList>
    </citation>
    <scope>NUCLEOTIDE SEQUENCE [LARGE SCALE GENOMIC DNA]</scope>
    <source>
        <strain evidence="10">B35_G9</strain>
    </source>
</reference>
<dbReference type="PROSITE" id="PS52015">
    <property type="entry name" value="TONB_CTD"/>
    <property type="match status" value="1"/>
</dbReference>
<dbReference type="InterPro" id="IPR039424">
    <property type="entry name" value="SBP_5"/>
</dbReference>
<dbReference type="GO" id="GO:1904680">
    <property type="term" value="F:peptide transmembrane transporter activity"/>
    <property type="evidence" value="ECO:0007669"/>
    <property type="project" value="TreeGrafter"/>
</dbReference>